<dbReference type="GO" id="GO:0009381">
    <property type="term" value="F:excinuclease ABC activity"/>
    <property type="evidence" value="ECO:0007669"/>
    <property type="project" value="InterPro"/>
</dbReference>
<dbReference type="RefSeq" id="WP_185904077.1">
    <property type="nucleotide sequence ID" value="NZ_JACMSE010000001.1"/>
</dbReference>
<dbReference type="PROSITE" id="PS50835">
    <property type="entry name" value="IG_LIKE"/>
    <property type="match status" value="1"/>
</dbReference>
<evidence type="ECO:0000313" key="6">
    <source>
        <dbReference type="EMBL" id="MBC2888090.1"/>
    </source>
</evidence>
<keyword evidence="7" id="KW-1185">Reference proteome</keyword>
<dbReference type="Gene3D" id="2.60.40.10">
    <property type="entry name" value="Immunoglobulins"/>
    <property type="match status" value="2"/>
</dbReference>
<evidence type="ECO:0000259" key="5">
    <source>
        <dbReference type="PROSITE" id="PS50835"/>
    </source>
</evidence>
<accession>A0A842JGB9</accession>
<evidence type="ECO:0000256" key="3">
    <source>
        <dbReference type="SAM" id="SignalP"/>
    </source>
</evidence>
<feature type="region of interest" description="Disordered" evidence="1">
    <location>
        <begin position="844"/>
        <end position="882"/>
    </location>
</feature>
<dbReference type="GO" id="GO:0005975">
    <property type="term" value="P:carbohydrate metabolic process"/>
    <property type="evidence" value="ECO:0007669"/>
    <property type="project" value="UniProtKB-ARBA"/>
</dbReference>
<dbReference type="InterPro" id="IPR012334">
    <property type="entry name" value="Pectin_lyas_fold"/>
</dbReference>
<dbReference type="InterPro" id="IPR007110">
    <property type="entry name" value="Ig-like_dom"/>
</dbReference>
<sequence length="922" mass="93117">MGRLGRRLREKTAKAGSVALAVALTMSLGGTALAFADETDEDASVGLPAEIDGQTAADDPTAADDRPEADVPAETDGQDSSQPEALLASEQAGTPLEADVGTLALTTLYVSSTGDDTVGTGEASAPYASLAKAVAVASSGSTIVVMDDIVATGCARITDKDLVITSATSTPVTITRGDGFAVIRDTARRWYNPAMIELTGDTNATISNIILDDAGKYQGTLFTAQDTAGGSSGAENSMNTERVQDAIVALYAVNAGSLTLDNAQLKNYGGLSAIRATNPNARVNMTNGSTITVDSPSYGTGNSRKGGVWLQGNSVTFEMQSGTSITNLYSYAIFPEGSTVNMNGELSRNHSTALASNGGNVVIGPDGVVANNSGGNTGGGVYANTGSTLVVKGKIVNNSGSGRGGGLYVQANGTPSTATLEEGGEISGNTSLSPGAGVNVDQASNFIMNGGTITGNKALIGSGSGVYLRRGAQFVMNGGSLLGNGSSASTKGKDIALQTESTSWGRMGSVTLNSDAPTTVGPDQVYYEDEKKCVYYAGSNDKLTVGDLNAAGRTAIKADVAAAGLTYLESMVVRPEYETTDLEITKPSAANATDPFYAAVVETDALGVPVGTYSYHMVDVAPSGNLSVSIPSSTSAAGHAVAIAQAPGPVITKQPEDASVLYNETATFEVAAEAPSGTVSYQWQKSTDGGVTWIDVVGANAATYTTPALIDTDNGNLYRCAVACSAVNITLHSDAASLAVSLPISVSPSSTFEQGKAPDTTVTVGSSLSVKASLNLDEVILDGAVLTEGTDYTSADGSIIINLPASYLNTLAVGTYTLEVTTKNAPYEGLSARTDLTVIPAITPPGNDITGPGEDVPQPGGGTGDPTVPPSAGGAPSGKTAPLMPVTGDGAAVLPLAVAALVSGLVVCAGALLARRARRSAK</sequence>
<evidence type="ECO:0000313" key="7">
    <source>
        <dbReference type="Proteomes" id="UP000587396"/>
    </source>
</evidence>
<keyword evidence="2" id="KW-0472">Membrane</keyword>
<gene>
    <name evidence="6" type="ORF">H7313_01820</name>
</gene>
<keyword evidence="2" id="KW-0812">Transmembrane</keyword>
<proteinExistence type="predicted"/>
<name>A0A842JGB9_9ACTN</name>
<dbReference type="InterPro" id="IPR013783">
    <property type="entry name" value="Ig-like_fold"/>
</dbReference>
<dbReference type="Proteomes" id="UP000587396">
    <property type="component" value="Unassembled WGS sequence"/>
</dbReference>
<evidence type="ECO:0000256" key="1">
    <source>
        <dbReference type="SAM" id="MobiDB-lite"/>
    </source>
</evidence>
<dbReference type="Gene3D" id="2.160.20.10">
    <property type="entry name" value="Single-stranded right-handed beta-helix, Pectin lyase-like"/>
    <property type="match status" value="1"/>
</dbReference>
<feature type="transmembrane region" description="Helical" evidence="2">
    <location>
        <begin position="892"/>
        <end position="914"/>
    </location>
</feature>
<dbReference type="PROSITE" id="PS50165">
    <property type="entry name" value="UVRC"/>
    <property type="match status" value="1"/>
</dbReference>
<feature type="signal peptide" evidence="3">
    <location>
        <begin position="1"/>
        <end position="36"/>
    </location>
</feature>
<evidence type="ECO:0000259" key="4">
    <source>
        <dbReference type="PROSITE" id="PS50165"/>
    </source>
</evidence>
<dbReference type="EMBL" id="JACMSE010000001">
    <property type="protein sequence ID" value="MBC2888090.1"/>
    <property type="molecule type" value="Genomic_DNA"/>
</dbReference>
<reference evidence="6 7" key="1">
    <citation type="submission" date="2020-08" db="EMBL/GenBank/DDBJ databases">
        <authorList>
            <person name="Liu C."/>
            <person name="Sun Q."/>
        </authorList>
    </citation>
    <scope>NUCLEOTIDE SEQUENCE [LARGE SCALE GENOMIC DNA]</scope>
    <source>
        <strain evidence="6 7">N22</strain>
    </source>
</reference>
<feature type="chain" id="PRO_5032311500" description="Ig-like domain-containing protein" evidence="3">
    <location>
        <begin position="37"/>
        <end position="922"/>
    </location>
</feature>
<feature type="domain" description="UvrC family homology region profile" evidence="4">
    <location>
        <begin position="173"/>
        <end position="218"/>
    </location>
</feature>
<keyword evidence="2" id="KW-1133">Transmembrane helix</keyword>
<dbReference type="AlphaFoldDB" id="A0A842JGB9"/>
<dbReference type="InterPro" id="IPR001162">
    <property type="entry name" value="UvrC_RNase_H_dom"/>
</dbReference>
<feature type="region of interest" description="Disordered" evidence="1">
    <location>
        <begin position="43"/>
        <end position="86"/>
    </location>
</feature>
<organism evidence="6 7">
    <name type="scientific">Gordonibacter massiliensis</name>
    <name type="common">ex Traore et al. 2017</name>
    <dbReference type="NCBI Taxonomy" id="1841863"/>
    <lineage>
        <taxon>Bacteria</taxon>
        <taxon>Bacillati</taxon>
        <taxon>Actinomycetota</taxon>
        <taxon>Coriobacteriia</taxon>
        <taxon>Eggerthellales</taxon>
        <taxon>Eggerthellaceae</taxon>
        <taxon>Gordonibacter</taxon>
    </lineage>
</organism>
<dbReference type="InterPro" id="IPR014756">
    <property type="entry name" value="Ig_E-set"/>
</dbReference>
<evidence type="ECO:0000256" key="2">
    <source>
        <dbReference type="SAM" id="Phobius"/>
    </source>
</evidence>
<dbReference type="SUPFAM" id="SSF51126">
    <property type="entry name" value="Pectin lyase-like"/>
    <property type="match status" value="1"/>
</dbReference>
<comment type="caution">
    <text evidence="6">The sequence shown here is derived from an EMBL/GenBank/DDBJ whole genome shotgun (WGS) entry which is preliminary data.</text>
</comment>
<keyword evidence="3" id="KW-0732">Signal</keyword>
<evidence type="ECO:0008006" key="8">
    <source>
        <dbReference type="Google" id="ProtNLM"/>
    </source>
</evidence>
<dbReference type="InterPro" id="IPR011050">
    <property type="entry name" value="Pectin_lyase_fold/virulence"/>
</dbReference>
<dbReference type="SUPFAM" id="SSF81296">
    <property type="entry name" value="E set domains"/>
    <property type="match status" value="1"/>
</dbReference>
<feature type="domain" description="Ig-like" evidence="5">
    <location>
        <begin position="649"/>
        <end position="730"/>
    </location>
</feature>
<protein>
    <recommendedName>
        <fullName evidence="8">Ig-like domain-containing protein</fullName>
    </recommendedName>
</protein>